<proteinExistence type="predicted"/>
<dbReference type="EMBL" id="CAQJ01000035">
    <property type="protein sequence ID" value="CCQ90553.1"/>
    <property type="molecule type" value="Genomic_DNA"/>
</dbReference>
<evidence type="ECO:0000256" key="1">
    <source>
        <dbReference type="SAM" id="MobiDB-lite"/>
    </source>
</evidence>
<sequence>MRVVSMFARLLAMASMRWRWTFSPEALTWIDVKKSIVRILYRIRVSARRPPFCGDGQCLQGFKANSVPNAREFNELAGFGGQDGKAFKTKGLRAWRRGGHRRRGGKSGFIWPPGKSCCHLFGDGQVCPAGHGKANEPLMSTDRAPPGGGREEPQINTDAHR</sequence>
<keyword evidence="3" id="KW-1185">Reference proteome</keyword>
<dbReference type="HOGENOM" id="CLU_1641936_0_0_0"/>
<feature type="region of interest" description="Disordered" evidence="1">
    <location>
        <begin position="132"/>
        <end position="161"/>
    </location>
</feature>
<accession>M1YZ73</accession>
<dbReference type="InParanoid" id="M1YZ73"/>
<organism evidence="2 3">
    <name type="scientific">Nitrospina gracilis (strain 3/211)</name>
    <dbReference type="NCBI Taxonomy" id="1266370"/>
    <lineage>
        <taxon>Bacteria</taxon>
        <taxon>Pseudomonadati</taxon>
        <taxon>Nitrospinota/Tectimicrobiota group</taxon>
        <taxon>Nitrospinota</taxon>
        <taxon>Nitrospinia</taxon>
        <taxon>Nitrospinales</taxon>
        <taxon>Nitrospinaceae</taxon>
        <taxon>Nitrospina</taxon>
    </lineage>
</organism>
<evidence type="ECO:0000313" key="2">
    <source>
        <dbReference type="EMBL" id="CCQ90553.1"/>
    </source>
</evidence>
<feature type="compositionally biased region" description="Basic and acidic residues" evidence="1">
    <location>
        <begin position="149"/>
        <end position="161"/>
    </location>
</feature>
<dbReference type="Proteomes" id="UP000011704">
    <property type="component" value="Unassembled WGS sequence"/>
</dbReference>
<gene>
    <name evidence="2" type="ORF">NITGR_310041</name>
</gene>
<evidence type="ECO:0000313" key="3">
    <source>
        <dbReference type="Proteomes" id="UP000011704"/>
    </source>
</evidence>
<dbReference type="STRING" id="1266370.NITGR_310041"/>
<comment type="caution">
    <text evidence="2">The sequence shown here is derived from an EMBL/GenBank/DDBJ whole genome shotgun (WGS) entry which is preliminary data.</text>
</comment>
<name>M1YZ73_NITG3</name>
<dbReference type="AlphaFoldDB" id="M1YZ73"/>
<protein>
    <submittedName>
        <fullName evidence="2">Uncharacterized protein</fullName>
    </submittedName>
</protein>
<reference evidence="2 3" key="1">
    <citation type="journal article" date="2013" name="Front. Microbiol.">
        <title>The genome of Nitrospina gracilis illuminates the metabolism and evolution of the major marine nitrite oxidizer.</title>
        <authorList>
            <person name="Luecker S."/>
            <person name="Nowka B."/>
            <person name="Rattei T."/>
            <person name="Spieck E."/>
            <person name="and Daims H."/>
        </authorList>
    </citation>
    <scope>NUCLEOTIDE SEQUENCE [LARGE SCALE GENOMIC DNA]</scope>
    <source>
        <strain evidence="2 3">3/211</strain>
    </source>
</reference>